<name>A0A484Z9B6_9ENTR</name>
<gene>
    <name evidence="1" type="primary">artI_2</name>
    <name evidence="1" type="ORF">NCTC12126_05349</name>
</gene>
<protein>
    <submittedName>
        <fullName evidence="1">ABC transporter arginine-binding protein 2</fullName>
    </submittedName>
</protein>
<dbReference type="AlphaFoldDB" id="A0A484Z9B6"/>
<evidence type="ECO:0000313" key="1">
    <source>
        <dbReference type="EMBL" id="VFS44073.1"/>
    </source>
</evidence>
<proteinExistence type="predicted"/>
<sequence>MDKHPEITTVPYDSYQNAKLDLQNGRIDAVFGDTAVVTEWLKANDKLAAGG</sequence>
<reference evidence="1 2" key="1">
    <citation type="submission" date="2019-03" db="EMBL/GenBank/DDBJ databases">
        <authorList>
            <consortium name="Pathogen Informatics"/>
        </authorList>
    </citation>
    <scope>NUCLEOTIDE SEQUENCE [LARGE SCALE GENOMIC DNA]</scope>
    <source>
        <strain evidence="1 2">NCTC12126</strain>
    </source>
</reference>
<organism evidence="1 2">
    <name type="scientific">Enterobacter cancerogenus</name>
    <dbReference type="NCBI Taxonomy" id="69218"/>
    <lineage>
        <taxon>Bacteria</taxon>
        <taxon>Pseudomonadati</taxon>
        <taxon>Pseudomonadota</taxon>
        <taxon>Gammaproteobacteria</taxon>
        <taxon>Enterobacterales</taxon>
        <taxon>Enterobacteriaceae</taxon>
        <taxon>Enterobacter</taxon>
        <taxon>Enterobacter cloacae complex</taxon>
    </lineage>
</organism>
<dbReference type="Gene3D" id="3.40.190.10">
    <property type="entry name" value="Periplasmic binding protein-like II"/>
    <property type="match status" value="1"/>
</dbReference>
<dbReference type="EMBL" id="CAADIW010000071">
    <property type="protein sequence ID" value="VFS44073.1"/>
    <property type="molecule type" value="Genomic_DNA"/>
</dbReference>
<dbReference type="SUPFAM" id="SSF53850">
    <property type="entry name" value="Periplasmic binding protein-like II"/>
    <property type="match status" value="1"/>
</dbReference>
<evidence type="ECO:0000313" key="2">
    <source>
        <dbReference type="Proteomes" id="UP000351155"/>
    </source>
</evidence>
<dbReference type="Proteomes" id="UP000351155">
    <property type="component" value="Unassembled WGS sequence"/>
</dbReference>
<accession>A0A484Z9B6</accession>